<dbReference type="PROSITE" id="PS51257">
    <property type="entry name" value="PROKAR_LIPOPROTEIN"/>
    <property type="match status" value="1"/>
</dbReference>
<dbReference type="Proteomes" id="UP000509579">
    <property type="component" value="Plasmid unnamed1"/>
</dbReference>
<keyword evidence="1" id="KW-0732">Signal</keyword>
<keyword evidence="3" id="KW-1185">Reference proteome</keyword>
<dbReference type="AlphaFoldDB" id="A0A6N1X7D9"/>
<dbReference type="EMBL" id="CP054841">
    <property type="protein sequence ID" value="QKV55309.1"/>
    <property type="molecule type" value="Genomic_DNA"/>
</dbReference>
<evidence type="ECO:0000256" key="1">
    <source>
        <dbReference type="SAM" id="SignalP"/>
    </source>
</evidence>
<evidence type="ECO:0000313" key="3">
    <source>
        <dbReference type="Proteomes" id="UP000509579"/>
    </source>
</evidence>
<dbReference type="RefSeq" id="WP_175506098.1">
    <property type="nucleotide sequence ID" value="NZ_CP054841.1"/>
</dbReference>
<feature type="chain" id="PRO_5026760336" description="Lipoprotein" evidence="1">
    <location>
        <begin position="20"/>
        <end position="97"/>
    </location>
</feature>
<organism evidence="2 3">
    <name type="scientific">Comamonas antarctica</name>
    <dbReference type="NCBI Taxonomy" id="2743470"/>
    <lineage>
        <taxon>Bacteria</taxon>
        <taxon>Pseudomonadati</taxon>
        <taxon>Pseudomonadota</taxon>
        <taxon>Betaproteobacteria</taxon>
        <taxon>Burkholderiales</taxon>
        <taxon>Comamonadaceae</taxon>
        <taxon>Comamonas</taxon>
    </lineage>
</organism>
<accession>A0A6N1X7D9</accession>
<evidence type="ECO:0000313" key="2">
    <source>
        <dbReference type="EMBL" id="QKV55309.1"/>
    </source>
</evidence>
<feature type="signal peptide" evidence="1">
    <location>
        <begin position="1"/>
        <end position="19"/>
    </location>
</feature>
<protein>
    <recommendedName>
        <fullName evidence="4">Lipoprotein</fullName>
    </recommendedName>
</protein>
<dbReference type="KEGG" id="aant:HUK68_20465"/>
<name>A0A6N1X7D9_9BURK</name>
<sequence>MKKFAWPMSLALLAGCASPGMQLQSQRPAAAPTEAGAAATEACKSALALRTGTNAVYVLPLSHAPYGQGQEVFLSLNQAQWLCTTDARGNVNRLERR</sequence>
<keyword evidence="2" id="KW-0614">Plasmid</keyword>
<geneLocation type="plasmid" evidence="2 3">
    <name>unnamed1</name>
</geneLocation>
<reference evidence="2 3" key="1">
    <citation type="submission" date="2020-06" db="EMBL/GenBank/DDBJ databases">
        <title>Acidovorax antarctica sp. nov., isolated from Corinth ice sheet soil, Antarctic Fields Peninsula.</title>
        <authorList>
            <person name="Xu Q."/>
            <person name="Peng F."/>
        </authorList>
    </citation>
    <scope>NUCLEOTIDE SEQUENCE [LARGE SCALE GENOMIC DNA]</scope>
    <source>
        <strain evidence="2 3">16-35-5</strain>
        <plasmid evidence="2 3">unnamed1</plasmid>
    </source>
</reference>
<proteinExistence type="predicted"/>
<gene>
    <name evidence="2" type="ORF">HUK68_20465</name>
</gene>
<evidence type="ECO:0008006" key="4">
    <source>
        <dbReference type="Google" id="ProtNLM"/>
    </source>
</evidence>